<sequence length="171" mass="17065">MSLPRRLAACLLATGLLLTGCGGSSADSETPAAASTATGPTTPSSSSSEPAAAAQTVTTGGSDYGTMLFDLRGQAIYLFDKETTSSPDCYGDCAAAWPPVLTDGPPVAAGEAQAELLGTTPRNDGSTQVTYAGHPLYHYAAEGPGQVLCHGVAEFGGTWLVVTPAGTPAAV</sequence>
<comment type="caution">
    <text evidence="3">The sequence shown here is derived from an EMBL/GenBank/DDBJ whole genome shotgun (WGS) entry which is preliminary data.</text>
</comment>
<organism evidence="3 4">
    <name type="scientific">Petropleomorpha daqingensis</name>
    <dbReference type="NCBI Taxonomy" id="2026353"/>
    <lineage>
        <taxon>Bacteria</taxon>
        <taxon>Bacillati</taxon>
        <taxon>Actinomycetota</taxon>
        <taxon>Actinomycetes</taxon>
        <taxon>Geodermatophilales</taxon>
        <taxon>Geodermatophilaceae</taxon>
        <taxon>Petropleomorpha</taxon>
    </lineage>
</organism>
<dbReference type="RefSeq" id="WP_179719101.1">
    <property type="nucleotide sequence ID" value="NZ_JACBZT010000001.1"/>
</dbReference>
<protein>
    <submittedName>
        <fullName evidence="3">Putative lipoprotein with Yx(FWY)xxD motif</fullName>
    </submittedName>
</protein>
<keyword evidence="4" id="KW-1185">Reference proteome</keyword>
<evidence type="ECO:0000256" key="2">
    <source>
        <dbReference type="SAM" id="SignalP"/>
    </source>
</evidence>
<gene>
    <name evidence="3" type="ORF">GGQ55_003607</name>
</gene>
<dbReference type="PROSITE" id="PS51257">
    <property type="entry name" value="PROKAR_LIPOPROTEIN"/>
    <property type="match status" value="1"/>
</dbReference>
<feature type="signal peptide" evidence="2">
    <location>
        <begin position="1"/>
        <end position="26"/>
    </location>
</feature>
<dbReference type="EMBL" id="JACBZT010000001">
    <property type="protein sequence ID" value="NYJ07329.1"/>
    <property type="molecule type" value="Genomic_DNA"/>
</dbReference>
<dbReference type="InterPro" id="IPR005297">
    <property type="entry name" value="Lipoprotein_repeat"/>
</dbReference>
<name>A0A853CKD6_9ACTN</name>
<dbReference type="Proteomes" id="UP000541969">
    <property type="component" value="Unassembled WGS sequence"/>
</dbReference>
<evidence type="ECO:0000313" key="3">
    <source>
        <dbReference type="EMBL" id="NYJ07329.1"/>
    </source>
</evidence>
<proteinExistence type="predicted"/>
<evidence type="ECO:0000313" key="4">
    <source>
        <dbReference type="Proteomes" id="UP000541969"/>
    </source>
</evidence>
<evidence type="ECO:0000256" key="1">
    <source>
        <dbReference type="SAM" id="MobiDB-lite"/>
    </source>
</evidence>
<feature type="region of interest" description="Disordered" evidence="1">
    <location>
        <begin position="27"/>
        <end position="57"/>
    </location>
</feature>
<reference evidence="3 4" key="1">
    <citation type="submission" date="2020-07" db="EMBL/GenBank/DDBJ databases">
        <title>Sequencing the genomes of 1000 actinobacteria strains.</title>
        <authorList>
            <person name="Klenk H.-P."/>
        </authorList>
    </citation>
    <scope>NUCLEOTIDE SEQUENCE [LARGE SCALE GENOMIC DNA]</scope>
    <source>
        <strain evidence="3 4">DSM 104001</strain>
    </source>
</reference>
<dbReference type="Pfam" id="PF03640">
    <property type="entry name" value="Lipoprotein_15"/>
    <property type="match status" value="2"/>
</dbReference>
<accession>A0A853CKD6</accession>
<dbReference type="GO" id="GO:0043448">
    <property type="term" value="P:alkane catabolic process"/>
    <property type="evidence" value="ECO:0007669"/>
    <property type="project" value="TreeGrafter"/>
</dbReference>
<keyword evidence="2" id="KW-0732">Signal</keyword>
<keyword evidence="3" id="KW-0449">Lipoprotein</keyword>
<dbReference type="PANTHER" id="PTHR39335">
    <property type="entry name" value="BLL4220 PROTEIN"/>
    <property type="match status" value="1"/>
</dbReference>
<feature type="chain" id="PRO_5032880790" evidence="2">
    <location>
        <begin position="27"/>
        <end position="171"/>
    </location>
</feature>
<dbReference type="AlphaFoldDB" id="A0A853CKD6"/>
<feature type="compositionally biased region" description="Low complexity" evidence="1">
    <location>
        <begin position="27"/>
        <end position="54"/>
    </location>
</feature>
<dbReference type="PANTHER" id="PTHR39335:SF1">
    <property type="entry name" value="BLL4220 PROTEIN"/>
    <property type="match status" value="1"/>
</dbReference>